<reference evidence="3" key="1">
    <citation type="submission" date="2015-03" db="EMBL/GenBank/DDBJ databases">
        <authorList>
            <consortium name="Pathogen Informatics"/>
        </authorList>
    </citation>
    <scope>NUCLEOTIDE SEQUENCE [LARGE SCALE GENOMIC DNA]</scope>
    <source>
        <strain evidence="3">N09902308</strain>
    </source>
</reference>
<dbReference type="EMBL" id="CSBK01002587">
    <property type="protein sequence ID" value="COZ98823.1"/>
    <property type="molecule type" value="Genomic_DNA"/>
</dbReference>
<accession>A0A916LFB5</accession>
<protein>
    <submittedName>
        <fullName evidence="2">Uncharacterized protein</fullName>
    </submittedName>
</protein>
<feature type="compositionally biased region" description="Polar residues" evidence="1">
    <location>
        <begin position="8"/>
        <end position="19"/>
    </location>
</feature>
<sequence>MNFWIPSLRNTNPTNSRIQMTEGGPSACNSRGHDGAAEPVIANSDSDIVAR</sequence>
<proteinExistence type="predicted"/>
<gene>
    <name evidence="2" type="ORF">ERS007739_04299</name>
</gene>
<comment type="caution">
    <text evidence="2">The sequence shown here is derived from an EMBL/GenBank/DDBJ whole genome shotgun (WGS) entry which is preliminary data.</text>
</comment>
<evidence type="ECO:0000313" key="3">
    <source>
        <dbReference type="Proteomes" id="UP000039021"/>
    </source>
</evidence>
<dbReference type="AlphaFoldDB" id="A0A916LFB5"/>
<feature type="region of interest" description="Disordered" evidence="1">
    <location>
        <begin position="1"/>
        <end position="51"/>
    </location>
</feature>
<organism evidence="2 3">
    <name type="scientific">Mycobacterium tuberculosis</name>
    <dbReference type="NCBI Taxonomy" id="1773"/>
    <lineage>
        <taxon>Bacteria</taxon>
        <taxon>Bacillati</taxon>
        <taxon>Actinomycetota</taxon>
        <taxon>Actinomycetes</taxon>
        <taxon>Mycobacteriales</taxon>
        <taxon>Mycobacteriaceae</taxon>
        <taxon>Mycobacterium</taxon>
        <taxon>Mycobacterium tuberculosis complex</taxon>
    </lineage>
</organism>
<evidence type="ECO:0000313" key="2">
    <source>
        <dbReference type="EMBL" id="COZ98823.1"/>
    </source>
</evidence>
<dbReference type="Proteomes" id="UP000039021">
    <property type="component" value="Unassembled WGS sequence"/>
</dbReference>
<evidence type="ECO:0000256" key="1">
    <source>
        <dbReference type="SAM" id="MobiDB-lite"/>
    </source>
</evidence>
<name>A0A916LFB5_MYCTX</name>